<feature type="transmembrane region" description="Helical" evidence="1">
    <location>
        <begin position="31"/>
        <end position="49"/>
    </location>
</feature>
<proteinExistence type="predicted"/>
<dbReference type="EMBL" id="FNUT01000012">
    <property type="protein sequence ID" value="SEG65817.1"/>
    <property type="molecule type" value="Genomic_DNA"/>
</dbReference>
<keyword evidence="1" id="KW-1133">Transmembrane helix</keyword>
<evidence type="ECO:0000256" key="1">
    <source>
        <dbReference type="SAM" id="Phobius"/>
    </source>
</evidence>
<sequence>MIIVSKSIIKLGFTMNKFFRALIAGWGAKKMGLGCFGTIVVFIIIYYLLGYL</sequence>
<dbReference type="OrthoDB" id="771245at2"/>
<organism evidence="2 3">
    <name type="scientific">Sphingobacterium lactis</name>
    <dbReference type="NCBI Taxonomy" id="797291"/>
    <lineage>
        <taxon>Bacteria</taxon>
        <taxon>Pseudomonadati</taxon>
        <taxon>Bacteroidota</taxon>
        <taxon>Sphingobacteriia</taxon>
        <taxon>Sphingobacteriales</taxon>
        <taxon>Sphingobacteriaceae</taxon>
        <taxon>Sphingobacterium</taxon>
    </lineage>
</organism>
<reference evidence="3" key="1">
    <citation type="submission" date="2016-10" db="EMBL/GenBank/DDBJ databases">
        <authorList>
            <person name="Varghese N."/>
            <person name="Submissions S."/>
        </authorList>
    </citation>
    <scope>NUCLEOTIDE SEQUENCE [LARGE SCALE GENOMIC DNA]</scope>
    <source>
        <strain evidence="3">DSM 22361</strain>
    </source>
</reference>
<gene>
    <name evidence="2" type="ORF">SAMN05421877_11270</name>
</gene>
<evidence type="ECO:0000313" key="2">
    <source>
        <dbReference type="EMBL" id="SEG65817.1"/>
    </source>
</evidence>
<accession>A0A1H6BZB4</accession>
<evidence type="ECO:0000313" key="3">
    <source>
        <dbReference type="Proteomes" id="UP000236731"/>
    </source>
</evidence>
<dbReference type="Proteomes" id="UP000236731">
    <property type="component" value="Unassembled WGS sequence"/>
</dbReference>
<keyword evidence="1" id="KW-0812">Transmembrane</keyword>
<protein>
    <submittedName>
        <fullName evidence="2">Uncharacterized protein</fullName>
    </submittedName>
</protein>
<keyword evidence="1" id="KW-0472">Membrane</keyword>
<dbReference type="AlphaFoldDB" id="A0A1H6BZB4"/>
<keyword evidence="3" id="KW-1185">Reference proteome</keyword>
<name>A0A1H6BZB4_9SPHI</name>